<keyword evidence="4" id="KW-1133">Transmembrane helix</keyword>
<reference evidence="5 6" key="1">
    <citation type="journal article" date="2015" name="Genome Announc.">
        <title>Draft Genome Sequence and Gene Annotation of the Entomopathogenic Fungus Verticillium hemipterigenum.</title>
        <authorList>
            <person name="Horn F."/>
            <person name="Habel A."/>
            <person name="Scharf D.H."/>
            <person name="Dworschak J."/>
            <person name="Brakhage A.A."/>
            <person name="Guthke R."/>
            <person name="Hertweck C."/>
            <person name="Linde J."/>
        </authorList>
    </citation>
    <scope>NUCLEOTIDE SEQUENCE [LARGE SCALE GENOMIC DNA]</scope>
</reference>
<evidence type="ECO:0000256" key="3">
    <source>
        <dbReference type="SAM" id="MobiDB-lite"/>
    </source>
</evidence>
<dbReference type="STRING" id="1531966.A0A0A1T0V6"/>
<dbReference type="Pfam" id="PF11807">
    <property type="entry name" value="UstYa"/>
    <property type="match status" value="1"/>
</dbReference>
<dbReference type="PANTHER" id="PTHR33365">
    <property type="entry name" value="YALI0B05434P"/>
    <property type="match status" value="1"/>
</dbReference>
<dbReference type="GO" id="GO:0043386">
    <property type="term" value="P:mycotoxin biosynthetic process"/>
    <property type="evidence" value="ECO:0007669"/>
    <property type="project" value="InterPro"/>
</dbReference>
<dbReference type="OrthoDB" id="3687641at2759"/>
<evidence type="ECO:0000256" key="1">
    <source>
        <dbReference type="ARBA" id="ARBA00004685"/>
    </source>
</evidence>
<comment type="similarity">
    <text evidence="2">Belongs to the ustYa family.</text>
</comment>
<feature type="transmembrane region" description="Helical" evidence="4">
    <location>
        <begin position="39"/>
        <end position="59"/>
    </location>
</feature>
<dbReference type="AlphaFoldDB" id="A0A0A1T0V6"/>
<evidence type="ECO:0000256" key="2">
    <source>
        <dbReference type="ARBA" id="ARBA00035112"/>
    </source>
</evidence>
<organism evidence="5 6">
    <name type="scientific">[Torrubiella] hemipterigena</name>
    <dbReference type="NCBI Taxonomy" id="1531966"/>
    <lineage>
        <taxon>Eukaryota</taxon>
        <taxon>Fungi</taxon>
        <taxon>Dikarya</taxon>
        <taxon>Ascomycota</taxon>
        <taxon>Pezizomycotina</taxon>
        <taxon>Sordariomycetes</taxon>
        <taxon>Hypocreomycetidae</taxon>
        <taxon>Hypocreales</taxon>
        <taxon>Clavicipitaceae</taxon>
        <taxon>Clavicipitaceae incertae sedis</taxon>
        <taxon>'Torrubiella' clade</taxon>
    </lineage>
</organism>
<dbReference type="HOGENOM" id="CLU_042941_0_2_1"/>
<dbReference type="Proteomes" id="UP000039046">
    <property type="component" value="Unassembled WGS sequence"/>
</dbReference>
<keyword evidence="6" id="KW-1185">Reference proteome</keyword>
<dbReference type="InterPro" id="IPR021765">
    <property type="entry name" value="UstYa-like"/>
</dbReference>
<keyword evidence="4" id="KW-0472">Membrane</keyword>
<evidence type="ECO:0000313" key="6">
    <source>
        <dbReference type="Proteomes" id="UP000039046"/>
    </source>
</evidence>
<sequence>MSEERYAVLRDSDTENGENDIFLHKASYNGRTRHHWGPYWALHGVLLLASIGFFTASVVRFRQASACFDPIEPLYTREFDSAFKAASQKRSWVLKGVLDEPSEYRGPPNPEVDASWDRITKGGVFSIPEEEIRQMGKLTNSSVRIPAEYGGGYMGSMEAFHQMHCLDLLRKNSYSEYYAVHSESFAGHLAVPKKFRIHLDHCIEMLRQVIMCNADMHAITYNWVDHTTEPWLDFSINRQCRDYDKVVQWMDGAKIKTNLPGGTLQRPEGAQTKKGTHPIG</sequence>
<evidence type="ECO:0000256" key="4">
    <source>
        <dbReference type="SAM" id="Phobius"/>
    </source>
</evidence>
<name>A0A0A1T0V6_9HYPO</name>
<protein>
    <recommendedName>
        <fullName evidence="7">Tat pathway signal sequence</fullName>
    </recommendedName>
</protein>
<gene>
    <name evidence="5" type="ORF">VHEMI04305</name>
</gene>
<dbReference type="EMBL" id="CDHN01000002">
    <property type="protein sequence ID" value="CEJ87109.1"/>
    <property type="molecule type" value="Genomic_DNA"/>
</dbReference>
<proteinExistence type="inferred from homology"/>
<evidence type="ECO:0008006" key="7">
    <source>
        <dbReference type="Google" id="ProtNLM"/>
    </source>
</evidence>
<dbReference type="PANTHER" id="PTHR33365:SF4">
    <property type="entry name" value="CYCLOCHLOROTINE BIOSYNTHESIS PROTEIN O"/>
    <property type="match status" value="1"/>
</dbReference>
<feature type="region of interest" description="Disordered" evidence="3">
    <location>
        <begin position="260"/>
        <end position="280"/>
    </location>
</feature>
<accession>A0A0A1T0V6</accession>
<evidence type="ECO:0000313" key="5">
    <source>
        <dbReference type="EMBL" id="CEJ87109.1"/>
    </source>
</evidence>
<keyword evidence="4" id="KW-0812">Transmembrane</keyword>
<comment type="pathway">
    <text evidence="1">Mycotoxin biosynthesis.</text>
</comment>